<accession>B0DM00</accession>
<organism evidence="4">
    <name type="scientific">Laccaria bicolor (strain S238N-H82 / ATCC MYA-4686)</name>
    <name type="common">Bicoloured deceiver</name>
    <name type="synonym">Laccaria laccata var. bicolor</name>
    <dbReference type="NCBI Taxonomy" id="486041"/>
    <lineage>
        <taxon>Eukaryota</taxon>
        <taxon>Fungi</taxon>
        <taxon>Dikarya</taxon>
        <taxon>Basidiomycota</taxon>
        <taxon>Agaricomycotina</taxon>
        <taxon>Agaricomycetes</taxon>
        <taxon>Agaricomycetidae</taxon>
        <taxon>Agaricales</taxon>
        <taxon>Agaricineae</taxon>
        <taxon>Hydnangiaceae</taxon>
        <taxon>Laccaria</taxon>
    </lineage>
</organism>
<dbReference type="InterPro" id="IPR011320">
    <property type="entry name" value="RNase_H1_N"/>
</dbReference>
<reference evidence="3 4" key="1">
    <citation type="journal article" date="2008" name="Nature">
        <title>The genome of Laccaria bicolor provides insights into mycorrhizal symbiosis.</title>
        <authorList>
            <person name="Martin F."/>
            <person name="Aerts A."/>
            <person name="Ahren D."/>
            <person name="Brun A."/>
            <person name="Danchin E.G.J."/>
            <person name="Duchaussoy F."/>
            <person name="Gibon J."/>
            <person name="Kohler A."/>
            <person name="Lindquist E."/>
            <person name="Pereda V."/>
            <person name="Salamov A."/>
            <person name="Shapiro H.J."/>
            <person name="Wuyts J."/>
            <person name="Blaudez D."/>
            <person name="Buee M."/>
            <person name="Brokstein P."/>
            <person name="Canbaeck B."/>
            <person name="Cohen D."/>
            <person name="Courty P.E."/>
            <person name="Coutinho P.M."/>
            <person name="Delaruelle C."/>
            <person name="Detter J.C."/>
            <person name="Deveau A."/>
            <person name="DiFazio S."/>
            <person name="Duplessis S."/>
            <person name="Fraissinet-Tachet L."/>
            <person name="Lucic E."/>
            <person name="Frey-Klett P."/>
            <person name="Fourrey C."/>
            <person name="Feussner I."/>
            <person name="Gay G."/>
            <person name="Grimwood J."/>
            <person name="Hoegger P.J."/>
            <person name="Jain P."/>
            <person name="Kilaru S."/>
            <person name="Labbe J."/>
            <person name="Lin Y.C."/>
            <person name="Legue V."/>
            <person name="Le Tacon F."/>
            <person name="Marmeisse R."/>
            <person name="Melayah D."/>
            <person name="Montanini B."/>
            <person name="Muratet M."/>
            <person name="Nehls U."/>
            <person name="Niculita-Hirzel H."/>
            <person name="Oudot-Le Secq M.P."/>
            <person name="Peter M."/>
            <person name="Quesneville H."/>
            <person name="Rajashekar B."/>
            <person name="Reich M."/>
            <person name="Rouhier N."/>
            <person name="Schmutz J."/>
            <person name="Yin T."/>
            <person name="Chalot M."/>
            <person name="Henrissat B."/>
            <person name="Kuees U."/>
            <person name="Lucas S."/>
            <person name="Van de Peer Y."/>
            <person name="Podila G.K."/>
            <person name="Polle A."/>
            <person name="Pukkila P.J."/>
            <person name="Richardson P.M."/>
            <person name="Rouze P."/>
            <person name="Sanders I.R."/>
            <person name="Stajich J.E."/>
            <person name="Tunlid A."/>
            <person name="Tuskan G."/>
            <person name="Grigoriev I.V."/>
        </authorList>
    </citation>
    <scope>NUCLEOTIDE SEQUENCE [LARGE SCALE GENOMIC DNA]</scope>
    <source>
        <strain evidence="4">S238N-H82 / ATCC MYA-4686</strain>
    </source>
</reference>
<name>B0DM00_LACBS</name>
<dbReference type="Proteomes" id="UP000001194">
    <property type="component" value="Unassembled WGS sequence"/>
</dbReference>
<dbReference type="InterPro" id="IPR009027">
    <property type="entry name" value="Ribosomal_bL9/RNase_H1_N"/>
</dbReference>
<evidence type="ECO:0000259" key="2">
    <source>
        <dbReference type="Pfam" id="PF01693"/>
    </source>
</evidence>
<dbReference type="InterPro" id="IPR037056">
    <property type="entry name" value="RNase_H1_N_sf"/>
</dbReference>
<dbReference type="InParanoid" id="B0DM00"/>
<evidence type="ECO:0000313" key="3">
    <source>
        <dbReference type="EMBL" id="EDR04382.1"/>
    </source>
</evidence>
<dbReference type="AlphaFoldDB" id="B0DM00"/>
<evidence type="ECO:0000256" key="1">
    <source>
        <dbReference type="SAM" id="MobiDB-lite"/>
    </source>
</evidence>
<proteinExistence type="predicted"/>
<dbReference type="RefSeq" id="XP_001884901.1">
    <property type="nucleotide sequence ID" value="XM_001884866.1"/>
</dbReference>
<dbReference type="Pfam" id="PF01693">
    <property type="entry name" value="Cauli_VI"/>
    <property type="match status" value="1"/>
</dbReference>
<keyword evidence="4" id="KW-1185">Reference proteome</keyword>
<dbReference type="EMBL" id="DS547118">
    <property type="protein sequence ID" value="EDR04382.1"/>
    <property type="molecule type" value="Genomic_DNA"/>
</dbReference>
<protein>
    <submittedName>
        <fullName evidence="3">Predicted protein</fullName>
    </submittedName>
</protein>
<dbReference type="HOGENOM" id="CLU_1299912_0_0_1"/>
<gene>
    <name evidence="3" type="ORF">LACBIDRAFT_304606</name>
</gene>
<dbReference type="GeneID" id="6080573"/>
<dbReference type="KEGG" id="lbc:LACBIDRAFT_304606"/>
<evidence type="ECO:0000313" key="4">
    <source>
        <dbReference type="Proteomes" id="UP000001194"/>
    </source>
</evidence>
<dbReference type="Gene3D" id="3.40.970.10">
    <property type="entry name" value="Ribonuclease H1, N-terminal domain"/>
    <property type="match status" value="1"/>
</dbReference>
<sequence length="212" mass="23366">MSPMSWRGMSSLTDLAPPCLFLRVTHSKDFGVTLVTVRSTIRLYHPHSPVPSVQNLGALQENTESREVKTVGRPSNDNPLFGLPQDGRYKPSELQDLTAAFTRLSTSNNPGSSTGALFQACTPPGPSATRLSPRKGLKYYAIIIGKCIGVYYGEWDDVRCLIDYVTGAQYKSFKSLAEAAEFYLEHKTKHKVRVVRNPGDGDRFGPEADAIQ</sequence>
<dbReference type="SUPFAM" id="SSF55658">
    <property type="entry name" value="L9 N-domain-like"/>
    <property type="match status" value="1"/>
</dbReference>
<feature type="region of interest" description="Disordered" evidence="1">
    <location>
        <begin position="64"/>
        <end position="85"/>
    </location>
</feature>
<feature type="domain" description="Ribonuclease H1 N-terminal" evidence="2">
    <location>
        <begin position="138"/>
        <end position="182"/>
    </location>
</feature>
<dbReference type="OrthoDB" id="3270804at2759"/>